<protein>
    <submittedName>
        <fullName evidence="1">Uncharacterized protein</fullName>
    </submittedName>
</protein>
<reference evidence="1" key="1">
    <citation type="journal article" date="2019" name="Sci. Rep.">
        <title>Draft genome of Tanacetum cinerariifolium, the natural source of mosquito coil.</title>
        <authorList>
            <person name="Yamashiro T."/>
            <person name="Shiraishi A."/>
            <person name="Satake H."/>
            <person name="Nakayama K."/>
        </authorList>
    </citation>
    <scope>NUCLEOTIDE SEQUENCE</scope>
</reference>
<gene>
    <name evidence="1" type="ORF">Tci_907849</name>
</gene>
<comment type="caution">
    <text evidence="1">The sequence shown here is derived from an EMBL/GenBank/DDBJ whole genome shotgun (WGS) entry which is preliminary data.</text>
</comment>
<dbReference type="EMBL" id="BKCJ011464239">
    <property type="protein sequence ID" value="GFD35880.1"/>
    <property type="molecule type" value="Genomic_DNA"/>
</dbReference>
<sequence>MGVEVVTSDIREDEEEFKAESCAGGTMEIAVDPLVTRGIFKSTRGDVLDLEGTLYDIAYSCLRFLLIGLLSLRLLRDS</sequence>
<proteinExistence type="predicted"/>
<evidence type="ECO:0000313" key="1">
    <source>
        <dbReference type="EMBL" id="GFD35880.1"/>
    </source>
</evidence>
<accession>A0A699VN77</accession>
<dbReference type="AlphaFoldDB" id="A0A699VN77"/>
<organism evidence="1">
    <name type="scientific">Tanacetum cinerariifolium</name>
    <name type="common">Dalmatian daisy</name>
    <name type="synonym">Chrysanthemum cinerariifolium</name>
    <dbReference type="NCBI Taxonomy" id="118510"/>
    <lineage>
        <taxon>Eukaryota</taxon>
        <taxon>Viridiplantae</taxon>
        <taxon>Streptophyta</taxon>
        <taxon>Embryophyta</taxon>
        <taxon>Tracheophyta</taxon>
        <taxon>Spermatophyta</taxon>
        <taxon>Magnoliopsida</taxon>
        <taxon>eudicotyledons</taxon>
        <taxon>Gunneridae</taxon>
        <taxon>Pentapetalae</taxon>
        <taxon>asterids</taxon>
        <taxon>campanulids</taxon>
        <taxon>Asterales</taxon>
        <taxon>Asteraceae</taxon>
        <taxon>Asteroideae</taxon>
        <taxon>Anthemideae</taxon>
        <taxon>Anthemidinae</taxon>
        <taxon>Tanacetum</taxon>
    </lineage>
</organism>
<name>A0A699VN77_TANCI</name>